<feature type="region of interest" description="Disordered" evidence="1">
    <location>
        <begin position="537"/>
        <end position="569"/>
    </location>
</feature>
<feature type="region of interest" description="Disordered" evidence="1">
    <location>
        <begin position="691"/>
        <end position="715"/>
    </location>
</feature>
<comment type="caution">
    <text evidence="2">The sequence shown here is derived from an EMBL/GenBank/DDBJ whole genome shotgun (WGS) entry which is preliminary data.</text>
</comment>
<evidence type="ECO:0000313" key="3">
    <source>
        <dbReference type="Proteomes" id="UP001456524"/>
    </source>
</evidence>
<feature type="region of interest" description="Disordered" evidence="1">
    <location>
        <begin position="127"/>
        <end position="296"/>
    </location>
</feature>
<feature type="compositionally biased region" description="Low complexity" evidence="1">
    <location>
        <begin position="217"/>
        <end position="226"/>
    </location>
</feature>
<organism evidence="2 3">
    <name type="scientific">Phyllosticta citrichinensis</name>
    <dbReference type="NCBI Taxonomy" id="1130410"/>
    <lineage>
        <taxon>Eukaryota</taxon>
        <taxon>Fungi</taxon>
        <taxon>Dikarya</taxon>
        <taxon>Ascomycota</taxon>
        <taxon>Pezizomycotina</taxon>
        <taxon>Dothideomycetes</taxon>
        <taxon>Dothideomycetes incertae sedis</taxon>
        <taxon>Botryosphaeriales</taxon>
        <taxon>Phyllostictaceae</taxon>
        <taxon>Phyllosticta</taxon>
    </lineage>
</organism>
<evidence type="ECO:0000256" key="1">
    <source>
        <dbReference type="SAM" id="MobiDB-lite"/>
    </source>
</evidence>
<reference evidence="2 3" key="1">
    <citation type="journal article" date="2022" name="G3 (Bethesda)">
        <title>Enemy or ally: a genomic approach to elucidate the lifestyle of Phyllosticta citrichinaensis.</title>
        <authorList>
            <person name="Buijs V.A."/>
            <person name="Groenewald J.Z."/>
            <person name="Haridas S."/>
            <person name="LaButti K.M."/>
            <person name="Lipzen A."/>
            <person name="Martin F.M."/>
            <person name="Barry K."/>
            <person name="Grigoriev I.V."/>
            <person name="Crous P.W."/>
            <person name="Seidl M.F."/>
        </authorList>
    </citation>
    <scope>NUCLEOTIDE SEQUENCE [LARGE SCALE GENOMIC DNA]</scope>
    <source>
        <strain evidence="2 3">CBS 129764</strain>
    </source>
</reference>
<feature type="compositionally biased region" description="Acidic residues" evidence="1">
    <location>
        <begin position="649"/>
        <end position="662"/>
    </location>
</feature>
<feature type="compositionally biased region" description="Low complexity" evidence="1">
    <location>
        <begin position="132"/>
        <end position="149"/>
    </location>
</feature>
<sequence length="715" mass="78151">MTSKDLDLLRDKLILISKDICPAAIYNDVIKKYPDGIAQKWFDATLPDLIKFESGLALDSKSTQKKKVRVRASPEIAFERFTRSKARMITTTTGTNVSTRAQPLGLDGTSDMPTRIEKCVPNRFKGYSPLISGSTSDSTSDETSSSSDTKWSKLTLGDPAMPIEPKEKNKQDSLSPKNITGKGPKRLTLRHTSSNESLRGTARSGNQKSKIHKRGVSTSSQSSNGSLKRITFYHSGSDSSPEIRAGNKPRNAAGKRTIVVREDGFNSNGVKRLTFVESSPEPERDNNDPATLATTTTTTTTTTTNDVCFRMRPGDRDTSVQLASHSLYYETQNPPSVLVYEEKRRKVEFVDLTGSDDDKDDEETPEKALEAVRLLRPMSIEELENQQCQTIKQESQPAPEPVEHANTTTANDHGHKKSKSNASDSTLSSIDEQQLAHLERCHDEYVNAKTTGFDASASASSSTSSDSSFAASPQHSSSTAAAAAAVTSTKTTNKTKATTTTTTTTTTAPSPTSTIPRFIVLDAQTWNLQAYPTAARARARCQEHPAPVSRNRSSYGSSKKKKQSNKVQTRRNALLAVAAPIDIGHGGMQLFVHDAAHNGIATALMRTGVADVAKKWDRAFARLVVFGRERRGVGEWVRARGLAGGGDDVGGDDDDEEEEEEEMEKKLVDPGVPCLYYAIRAKVAELRRSEGYEKKKKKKKQDDDGDSDVEMVDAE</sequence>
<feature type="compositionally biased region" description="Polar residues" evidence="1">
    <location>
        <begin position="190"/>
        <end position="208"/>
    </location>
</feature>
<accession>A0ABR1XY48</accession>
<dbReference type="EMBL" id="JBBWUH010000004">
    <property type="protein sequence ID" value="KAK8170148.1"/>
    <property type="molecule type" value="Genomic_DNA"/>
</dbReference>
<feature type="region of interest" description="Disordered" evidence="1">
    <location>
        <begin position="481"/>
        <end position="513"/>
    </location>
</feature>
<feature type="compositionally biased region" description="Polar residues" evidence="1">
    <location>
        <begin position="385"/>
        <end position="396"/>
    </location>
</feature>
<proteinExistence type="predicted"/>
<feature type="region of interest" description="Disordered" evidence="1">
    <location>
        <begin position="385"/>
        <end position="430"/>
    </location>
</feature>
<feature type="compositionally biased region" description="Polar residues" evidence="1">
    <location>
        <begin position="420"/>
        <end position="430"/>
    </location>
</feature>
<name>A0ABR1XY48_9PEZI</name>
<protein>
    <submittedName>
        <fullName evidence="2">Uncharacterized protein</fullName>
    </submittedName>
</protein>
<keyword evidence="3" id="KW-1185">Reference proteome</keyword>
<feature type="compositionally biased region" description="Acidic residues" evidence="1">
    <location>
        <begin position="703"/>
        <end position="715"/>
    </location>
</feature>
<evidence type="ECO:0000313" key="2">
    <source>
        <dbReference type="EMBL" id="KAK8170148.1"/>
    </source>
</evidence>
<dbReference type="Proteomes" id="UP001456524">
    <property type="component" value="Unassembled WGS sequence"/>
</dbReference>
<feature type="compositionally biased region" description="Low complexity" evidence="1">
    <location>
        <begin position="548"/>
        <end position="557"/>
    </location>
</feature>
<gene>
    <name evidence="2" type="ORF">IWX90DRAFT_414503</name>
</gene>
<feature type="region of interest" description="Disordered" evidence="1">
    <location>
        <begin position="455"/>
        <end position="474"/>
    </location>
</feature>
<feature type="region of interest" description="Disordered" evidence="1">
    <location>
        <begin position="644"/>
        <end position="667"/>
    </location>
</feature>